<dbReference type="HOGENOM" id="CLU_2281633_0_0_1"/>
<proteinExistence type="predicted"/>
<gene>
    <name evidence="1" type="ordered locus">MTR_6g033500</name>
</gene>
<dbReference type="Proteomes" id="UP000002051">
    <property type="component" value="Chromosome 6"/>
</dbReference>
<organism evidence="1 3">
    <name type="scientific">Medicago truncatula</name>
    <name type="common">Barrel medic</name>
    <name type="synonym">Medicago tribuloides</name>
    <dbReference type="NCBI Taxonomy" id="3880"/>
    <lineage>
        <taxon>Eukaryota</taxon>
        <taxon>Viridiplantae</taxon>
        <taxon>Streptophyta</taxon>
        <taxon>Embryophyta</taxon>
        <taxon>Tracheophyta</taxon>
        <taxon>Spermatophyta</taxon>
        <taxon>Magnoliopsida</taxon>
        <taxon>eudicotyledons</taxon>
        <taxon>Gunneridae</taxon>
        <taxon>Pentapetalae</taxon>
        <taxon>rosids</taxon>
        <taxon>fabids</taxon>
        <taxon>Fabales</taxon>
        <taxon>Fabaceae</taxon>
        <taxon>Papilionoideae</taxon>
        <taxon>50 kb inversion clade</taxon>
        <taxon>NPAAA clade</taxon>
        <taxon>Hologalegina</taxon>
        <taxon>IRL clade</taxon>
        <taxon>Trifolieae</taxon>
        <taxon>Medicago</taxon>
    </lineage>
</organism>
<evidence type="ECO:0000313" key="2">
    <source>
        <dbReference type="EnsemblPlants" id="KEH25680"/>
    </source>
</evidence>
<accession>A0A072UIP2</accession>
<dbReference type="AlphaFoldDB" id="A0A072UIP2"/>
<reference evidence="1 3" key="2">
    <citation type="journal article" date="2014" name="BMC Genomics">
        <title>An improved genome release (version Mt4.0) for the model legume Medicago truncatula.</title>
        <authorList>
            <person name="Tang H."/>
            <person name="Krishnakumar V."/>
            <person name="Bidwell S."/>
            <person name="Rosen B."/>
            <person name="Chan A."/>
            <person name="Zhou S."/>
            <person name="Gentzbittel L."/>
            <person name="Childs K.L."/>
            <person name="Yandell M."/>
            <person name="Gundlach H."/>
            <person name="Mayer K.F."/>
            <person name="Schwartz D.C."/>
            <person name="Town C.D."/>
        </authorList>
    </citation>
    <scope>GENOME REANNOTATION</scope>
    <source>
        <strain evidence="1">A17</strain>
        <strain evidence="2 3">cv. Jemalong A17</strain>
    </source>
</reference>
<evidence type="ECO:0000313" key="1">
    <source>
        <dbReference type="EMBL" id="KEH25680.1"/>
    </source>
</evidence>
<evidence type="ECO:0000313" key="3">
    <source>
        <dbReference type="Proteomes" id="UP000002051"/>
    </source>
</evidence>
<protein>
    <submittedName>
        <fullName evidence="1 2">Uncharacterized protein</fullName>
    </submittedName>
</protein>
<dbReference type="EMBL" id="CM001222">
    <property type="protein sequence ID" value="KEH25680.1"/>
    <property type="molecule type" value="Genomic_DNA"/>
</dbReference>
<reference evidence="2" key="3">
    <citation type="submission" date="2015-04" db="UniProtKB">
        <authorList>
            <consortium name="EnsemblPlants"/>
        </authorList>
    </citation>
    <scope>IDENTIFICATION</scope>
    <source>
        <strain evidence="2">cv. Jemalong A17</strain>
    </source>
</reference>
<sequence>MGAWPTRYKIVTDASERLTYLHHKFTTASRTLFKMMLDLTTHCGYHGEFEAKAERKLEEDNSRTLVDHWLPRQQARWSPCKQWDPGRFSREQIFIASGQGWI</sequence>
<keyword evidence="3" id="KW-1185">Reference proteome</keyword>
<name>A0A072UIP2_MEDTR</name>
<reference evidence="1 3" key="1">
    <citation type="journal article" date="2011" name="Nature">
        <title>The Medicago genome provides insight into the evolution of rhizobial symbioses.</title>
        <authorList>
            <person name="Young N.D."/>
            <person name="Debelle F."/>
            <person name="Oldroyd G.E."/>
            <person name="Geurts R."/>
            <person name="Cannon S.B."/>
            <person name="Udvardi M.K."/>
            <person name="Benedito V.A."/>
            <person name="Mayer K.F."/>
            <person name="Gouzy J."/>
            <person name="Schoof H."/>
            <person name="Van de Peer Y."/>
            <person name="Proost S."/>
            <person name="Cook D.R."/>
            <person name="Meyers B.C."/>
            <person name="Spannagl M."/>
            <person name="Cheung F."/>
            <person name="De Mita S."/>
            <person name="Krishnakumar V."/>
            <person name="Gundlach H."/>
            <person name="Zhou S."/>
            <person name="Mudge J."/>
            <person name="Bharti A.K."/>
            <person name="Murray J.D."/>
            <person name="Naoumkina M.A."/>
            <person name="Rosen B."/>
            <person name="Silverstein K.A."/>
            <person name="Tang H."/>
            <person name="Rombauts S."/>
            <person name="Zhao P.X."/>
            <person name="Zhou P."/>
            <person name="Barbe V."/>
            <person name="Bardou P."/>
            <person name="Bechner M."/>
            <person name="Bellec A."/>
            <person name="Berger A."/>
            <person name="Berges H."/>
            <person name="Bidwell S."/>
            <person name="Bisseling T."/>
            <person name="Choisne N."/>
            <person name="Couloux A."/>
            <person name="Denny R."/>
            <person name="Deshpande S."/>
            <person name="Dai X."/>
            <person name="Doyle J.J."/>
            <person name="Dudez A.M."/>
            <person name="Farmer A.D."/>
            <person name="Fouteau S."/>
            <person name="Franken C."/>
            <person name="Gibelin C."/>
            <person name="Gish J."/>
            <person name="Goldstein S."/>
            <person name="Gonzalez A.J."/>
            <person name="Green P.J."/>
            <person name="Hallab A."/>
            <person name="Hartog M."/>
            <person name="Hua A."/>
            <person name="Humphray S.J."/>
            <person name="Jeong D.H."/>
            <person name="Jing Y."/>
            <person name="Jocker A."/>
            <person name="Kenton S.M."/>
            <person name="Kim D.J."/>
            <person name="Klee K."/>
            <person name="Lai H."/>
            <person name="Lang C."/>
            <person name="Lin S."/>
            <person name="Macmil S.L."/>
            <person name="Magdelenat G."/>
            <person name="Matthews L."/>
            <person name="McCorrison J."/>
            <person name="Monaghan E.L."/>
            <person name="Mun J.H."/>
            <person name="Najar F.Z."/>
            <person name="Nicholson C."/>
            <person name="Noirot C."/>
            <person name="O'Bleness M."/>
            <person name="Paule C.R."/>
            <person name="Poulain J."/>
            <person name="Prion F."/>
            <person name="Qin B."/>
            <person name="Qu C."/>
            <person name="Retzel E.F."/>
            <person name="Riddle C."/>
            <person name="Sallet E."/>
            <person name="Samain S."/>
            <person name="Samson N."/>
            <person name="Sanders I."/>
            <person name="Saurat O."/>
            <person name="Scarpelli C."/>
            <person name="Schiex T."/>
            <person name="Segurens B."/>
            <person name="Severin A.J."/>
            <person name="Sherrier D.J."/>
            <person name="Shi R."/>
            <person name="Sims S."/>
            <person name="Singer S.R."/>
            <person name="Sinharoy S."/>
            <person name="Sterck L."/>
            <person name="Viollet A."/>
            <person name="Wang B.B."/>
            <person name="Wang K."/>
            <person name="Wang M."/>
            <person name="Wang X."/>
            <person name="Warfsmann J."/>
            <person name="Weissenbach J."/>
            <person name="White D.D."/>
            <person name="White J.D."/>
            <person name="Wiley G.B."/>
            <person name="Wincker P."/>
            <person name="Xing Y."/>
            <person name="Yang L."/>
            <person name="Yao Z."/>
            <person name="Ying F."/>
            <person name="Zhai J."/>
            <person name="Zhou L."/>
            <person name="Zuber A."/>
            <person name="Denarie J."/>
            <person name="Dixon R.A."/>
            <person name="May G.D."/>
            <person name="Schwartz D.C."/>
            <person name="Rogers J."/>
            <person name="Quetier F."/>
            <person name="Town C.D."/>
            <person name="Roe B.A."/>
        </authorList>
    </citation>
    <scope>NUCLEOTIDE SEQUENCE [LARGE SCALE GENOMIC DNA]</scope>
    <source>
        <strain evidence="1">A17</strain>
        <strain evidence="2 3">cv. Jemalong A17</strain>
    </source>
</reference>
<dbReference type="EnsemblPlants" id="KEH25680">
    <property type="protein sequence ID" value="KEH25680"/>
    <property type="gene ID" value="MTR_6g033500"/>
</dbReference>